<sequence>MLSRTRTWALLVGVGATLVLLVWLVRGGGVTGEPVRPDAPLSSQAADTSTDNRADLATERLEADDTREILEVRKASVFRGRLVGLTWPGVDNPVPDARARVSLFHVRSTPNEAIFATDVRTDADGWFEVPLPFDEVDVEYPVENHRRLYVHVASSDSGVRIYAGERDGHALWRGDGTLVADPIRFEPEELLFTISVVDGEGEPFTDAWLNVESEIDWWRVGRRARVRAQSLQDATPPRPGVFAVYGESNVPLTYRVVAGGEIDGARSSSSASLAGLEPDGGSHTIVVPRRLGRVRFELAWSLPGDEWVVPLLRTLDVDKRLNDELEIAALIVITRTDLLELVQPVLAPAGAGRTDAGGERWQAPAWSEAYHDLEFLRDGARRVVEIDVPPGVWDLRATSHGRPLQCDPLRDALVVEPGGEYDLGEIDLADHLFLFTALLAWSLEDDAETRGFDGAAKLSRLERVRVDGSRSHALLIDVGTHPIWYSGQRNHARPGAARGPWYSPRGSGRATVELEPLKDDDGGGGGWRGISLHPVMASSEFGPWLHAPSARSPVDWLDVRDIQDGLGYLDDLGVIAALLGDRQLLDDWQEFFEEGFDLGLYDRLGIQADDLIDPDTWERTGHVALLVSAHPNPSVLIGIPGRATWQQTLRHDELNVVAPPVASASGLVVRFPEARDGWRFGVRLLDWRGDPWAVAPSAIALAAGERELSLAFDAEGAVRFVPCAWRTGGDDLGEACTGWVEAPTRREDLPNPKHEYWPPWVPPLGSGVAADLGAHVSEVALRRGTWQTVEASASLEDLHAAFERVRLSPPLPRRESSEQAR</sequence>
<dbReference type="RefSeq" id="WP_145184966.1">
    <property type="nucleotide sequence ID" value="NZ_CP036290.1"/>
</dbReference>
<gene>
    <name evidence="1" type="ORF">Pla163_11890</name>
</gene>
<keyword evidence="2" id="KW-1185">Reference proteome</keyword>
<dbReference type="Proteomes" id="UP000319342">
    <property type="component" value="Chromosome"/>
</dbReference>
<dbReference type="AlphaFoldDB" id="A0A518CY06"/>
<organism evidence="1 2">
    <name type="scientific">Rohdeia mirabilis</name>
    <dbReference type="NCBI Taxonomy" id="2528008"/>
    <lineage>
        <taxon>Bacteria</taxon>
        <taxon>Pseudomonadati</taxon>
        <taxon>Planctomycetota</taxon>
        <taxon>Planctomycetia</taxon>
        <taxon>Planctomycetia incertae sedis</taxon>
        <taxon>Rohdeia</taxon>
    </lineage>
</organism>
<dbReference type="EMBL" id="CP036290">
    <property type="protein sequence ID" value="QDU84087.1"/>
    <property type="molecule type" value="Genomic_DNA"/>
</dbReference>
<evidence type="ECO:0000313" key="2">
    <source>
        <dbReference type="Proteomes" id="UP000319342"/>
    </source>
</evidence>
<proteinExistence type="predicted"/>
<accession>A0A518CY06</accession>
<name>A0A518CY06_9BACT</name>
<protein>
    <submittedName>
        <fullName evidence="1">Uncharacterized protein</fullName>
    </submittedName>
</protein>
<evidence type="ECO:0000313" key="1">
    <source>
        <dbReference type="EMBL" id="QDU84087.1"/>
    </source>
</evidence>
<reference evidence="1 2" key="1">
    <citation type="submission" date="2019-02" db="EMBL/GenBank/DDBJ databases">
        <title>Deep-cultivation of Planctomycetes and their phenomic and genomic characterization uncovers novel biology.</title>
        <authorList>
            <person name="Wiegand S."/>
            <person name="Jogler M."/>
            <person name="Boedeker C."/>
            <person name="Pinto D."/>
            <person name="Vollmers J."/>
            <person name="Rivas-Marin E."/>
            <person name="Kohn T."/>
            <person name="Peeters S.H."/>
            <person name="Heuer A."/>
            <person name="Rast P."/>
            <person name="Oberbeckmann S."/>
            <person name="Bunk B."/>
            <person name="Jeske O."/>
            <person name="Meyerdierks A."/>
            <person name="Storesund J.E."/>
            <person name="Kallscheuer N."/>
            <person name="Luecker S."/>
            <person name="Lage O.M."/>
            <person name="Pohl T."/>
            <person name="Merkel B.J."/>
            <person name="Hornburger P."/>
            <person name="Mueller R.-W."/>
            <person name="Bruemmer F."/>
            <person name="Labrenz M."/>
            <person name="Spormann A.M."/>
            <person name="Op den Camp H."/>
            <person name="Overmann J."/>
            <person name="Amann R."/>
            <person name="Jetten M.S.M."/>
            <person name="Mascher T."/>
            <person name="Medema M.H."/>
            <person name="Devos D.P."/>
            <person name="Kaster A.-K."/>
            <person name="Ovreas L."/>
            <person name="Rohde M."/>
            <person name="Galperin M.Y."/>
            <person name="Jogler C."/>
        </authorList>
    </citation>
    <scope>NUCLEOTIDE SEQUENCE [LARGE SCALE GENOMIC DNA]</scope>
    <source>
        <strain evidence="1 2">Pla163</strain>
    </source>
</reference>